<sequence length="35" mass="4018">MWHEDQQAGLGKQFLDELDDAKMKVNATALHLLHI</sequence>
<proteinExistence type="predicted"/>
<accession>A0A0S4LGJ7</accession>
<protein>
    <submittedName>
        <fullName evidence="1">Uncharacterized protein</fullName>
    </submittedName>
</protein>
<evidence type="ECO:0000313" key="1">
    <source>
        <dbReference type="EMBL" id="CUS35124.1"/>
    </source>
</evidence>
<name>A0A0S4LGJ7_9BACT</name>
<organism evidence="1 2">
    <name type="scientific">Candidatus Nitrospira nitrificans</name>
    <dbReference type="NCBI Taxonomy" id="1742973"/>
    <lineage>
        <taxon>Bacteria</taxon>
        <taxon>Pseudomonadati</taxon>
        <taxon>Nitrospirota</taxon>
        <taxon>Nitrospiria</taxon>
        <taxon>Nitrospirales</taxon>
        <taxon>Nitrospiraceae</taxon>
        <taxon>Nitrospira</taxon>
    </lineage>
</organism>
<evidence type="ECO:0000313" key="2">
    <source>
        <dbReference type="Proteomes" id="UP000198736"/>
    </source>
</evidence>
<dbReference type="EMBL" id="CZPZ01000012">
    <property type="protein sequence ID" value="CUS35124.1"/>
    <property type="molecule type" value="Genomic_DNA"/>
</dbReference>
<dbReference type="AlphaFoldDB" id="A0A0S4LGJ7"/>
<reference evidence="2" key="1">
    <citation type="submission" date="2015-10" db="EMBL/GenBank/DDBJ databases">
        <authorList>
            <person name="Luecker S."/>
            <person name="Luecker S."/>
        </authorList>
    </citation>
    <scope>NUCLEOTIDE SEQUENCE [LARGE SCALE GENOMIC DNA]</scope>
</reference>
<gene>
    <name evidence="1" type="ORF">COMA2_20099</name>
</gene>
<keyword evidence="2" id="KW-1185">Reference proteome</keyword>
<dbReference type="Proteomes" id="UP000198736">
    <property type="component" value="Unassembled WGS sequence"/>
</dbReference>
<dbReference type="STRING" id="1742973.COMA2_20099"/>